<dbReference type="EMBL" id="JBEWTB010000002">
    <property type="protein sequence ID" value="MET4755093.1"/>
    <property type="molecule type" value="Genomic_DNA"/>
</dbReference>
<dbReference type="PANTHER" id="PTHR46470">
    <property type="entry name" value="N-ACYLNEURAMINATE-9-PHOSPHATASE"/>
    <property type="match status" value="1"/>
</dbReference>
<keyword evidence="6" id="KW-1185">Reference proteome</keyword>
<evidence type="ECO:0000256" key="4">
    <source>
        <dbReference type="ARBA" id="ARBA00022842"/>
    </source>
</evidence>
<evidence type="ECO:0000256" key="2">
    <source>
        <dbReference type="ARBA" id="ARBA00022723"/>
    </source>
</evidence>
<reference evidence="5 6" key="1">
    <citation type="submission" date="2024-06" db="EMBL/GenBank/DDBJ databases">
        <title>Genomic Encyclopedia of Type Strains, Phase V (KMG-V): Genome sequencing to study the core and pangenomes of soil and plant-associated prokaryotes.</title>
        <authorList>
            <person name="Whitman W."/>
        </authorList>
    </citation>
    <scope>NUCLEOTIDE SEQUENCE [LARGE SCALE GENOMIC DNA]</scope>
    <source>
        <strain evidence="5 6">NE40</strain>
    </source>
</reference>
<dbReference type="InterPro" id="IPR041492">
    <property type="entry name" value="HAD_2"/>
</dbReference>
<proteinExistence type="predicted"/>
<dbReference type="SFLD" id="SFLDG01129">
    <property type="entry name" value="C1.5:_HAD__Beta-PGM__Phosphata"/>
    <property type="match status" value="1"/>
</dbReference>
<dbReference type="InterPro" id="IPR023214">
    <property type="entry name" value="HAD_sf"/>
</dbReference>
<dbReference type="Pfam" id="PF13419">
    <property type="entry name" value="HAD_2"/>
    <property type="match status" value="1"/>
</dbReference>
<comment type="caution">
    <text evidence="5">The sequence shown here is derived from an EMBL/GenBank/DDBJ whole genome shotgun (WGS) entry which is preliminary data.</text>
</comment>
<dbReference type="SUPFAM" id="SSF56784">
    <property type="entry name" value="HAD-like"/>
    <property type="match status" value="1"/>
</dbReference>
<evidence type="ECO:0000256" key="3">
    <source>
        <dbReference type="ARBA" id="ARBA00022801"/>
    </source>
</evidence>
<dbReference type="RefSeq" id="WP_354009550.1">
    <property type="nucleotide sequence ID" value="NZ_JBEWTA010000001.1"/>
</dbReference>
<evidence type="ECO:0000256" key="1">
    <source>
        <dbReference type="ARBA" id="ARBA00001946"/>
    </source>
</evidence>
<dbReference type="PANTHER" id="PTHR46470:SF2">
    <property type="entry name" value="GLYCERALDEHYDE 3-PHOSPHATE PHOSPHATASE"/>
    <property type="match status" value="1"/>
</dbReference>
<comment type="cofactor">
    <cofactor evidence="1">
        <name>Mg(2+)</name>
        <dbReference type="ChEBI" id="CHEBI:18420"/>
    </cofactor>
</comment>
<dbReference type="Proteomes" id="UP001549366">
    <property type="component" value="Unassembled WGS sequence"/>
</dbReference>
<protein>
    <submittedName>
        <fullName evidence="5">Hydrolase of the HAD superfamily</fullName>
    </submittedName>
</protein>
<evidence type="ECO:0000313" key="6">
    <source>
        <dbReference type="Proteomes" id="UP001549366"/>
    </source>
</evidence>
<gene>
    <name evidence="5" type="ORF">V5J35_000285</name>
</gene>
<dbReference type="GO" id="GO:0016787">
    <property type="term" value="F:hydrolase activity"/>
    <property type="evidence" value="ECO:0007669"/>
    <property type="project" value="UniProtKB-KW"/>
</dbReference>
<organism evidence="5 6">
    <name type="scientific">Endozoicomonas lisbonensis</name>
    <dbReference type="NCBI Taxonomy" id="3120522"/>
    <lineage>
        <taxon>Bacteria</taxon>
        <taxon>Pseudomonadati</taxon>
        <taxon>Pseudomonadota</taxon>
        <taxon>Gammaproteobacteria</taxon>
        <taxon>Oceanospirillales</taxon>
        <taxon>Endozoicomonadaceae</taxon>
        <taxon>Endozoicomonas</taxon>
    </lineage>
</organism>
<name>A0ABV2SBF8_9GAMM</name>
<keyword evidence="4" id="KW-0460">Magnesium</keyword>
<dbReference type="InterPro" id="IPR006439">
    <property type="entry name" value="HAD-SF_hydro_IA"/>
</dbReference>
<sequence>MIKAVVFDLDDTLYPEASYVMSGFKAVDRYFCEELGVPGFYRHAQHLFQKGHRGRIFNEVLDRLNFEYDEALIKRLIAVYRSHVPSITLSPDTVNILDWLSGQYKLGLITDGYQEAQRNKIKALGISEYFQAICVTDELGRAFWKPHSKPYILVQDGLGVKPEQCVYIADNPNKDFVTPKKMGWMTVRLSSDSGEYSHAAVQPDFQAEFIIHSLSELKHILPM</sequence>
<dbReference type="InterPro" id="IPR051400">
    <property type="entry name" value="HAD-like_hydrolase"/>
</dbReference>
<dbReference type="Gene3D" id="1.10.150.520">
    <property type="match status" value="1"/>
</dbReference>
<keyword evidence="3 5" id="KW-0378">Hydrolase</keyword>
<evidence type="ECO:0000313" key="5">
    <source>
        <dbReference type="EMBL" id="MET4755093.1"/>
    </source>
</evidence>
<keyword evidence="2" id="KW-0479">Metal-binding</keyword>
<dbReference type="SFLD" id="SFLDS00003">
    <property type="entry name" value="Haloacid_Dehalogenase"/>
    <property type="match status" value="1"/>
</dbReference>
<dbReference type="InterPro" id="IPR036412">
    <property type="entry name" value="HAD-like_sf"/>
</dbReference>
<accession>A0ABV2SBF8</accession>
<dbReference type="Gene3D" id="3.40.50.1000">
    <property type="entry name" value="HAD superfamily/HAD-like"/>
    <property type="match status" value="1"/>
</dbReference>
<dbReference type="NCBIfam" id="TIGR01549">
    <property type="entry name" value="HAD-SF-IA-v1"/>
    <property type="match status" value="1"/>
</dbReference>